<accession>A0ABU9J3A6</accession>
<proteinExistence type="predicted"/>
<keyword evidence="1" id="KW-0472">Membrane</keyword>
<evidence type="ECO:0008006" key="4">
    <source>
        <dbReference type="Google" id="ProtNLM"/>
    </source>
</evidence>
<keyword evidence="3" id="KW-1185">Reference proteome</keyword>
<keyword evidence="1" id="KW-1133">Transmembrane helix</keyword>
<protein>
    <recommendedName>
        <fullName evidence="4">PepSY-associated TM region</fullName>
    </recommendedName>
</protein>
<evidence type="ECO:0000256" key="1">
    <source>
        <dbReference type="SAM" id="Phobius"/>
    </source>
</evidence>
<name>A0ABU9J3A6_9GAMM</name>
<feature type="transmembrane region" description="Helical" evidence="1">
    <location>
        <begin position="34"/>
        <end position="59"/>
    </location>
</feature>
<dbReference type="EMBL" id="JBBWWT010000008">
    <property type="protein sequence ID" value="MEL1265738.1"/>
    <property type="molecule type" value="Genomic_DNA"/>
</dbReference>
<keyword evidence="1" id="KW-0812">Transmembrane</keyword>
<sequence>MNWNTWARRIHRWLSIAFTVAVIANLVVMGRENLALWVGLLTLLPLALLLLTGLYLFVLPYATRRRGGKHAGGQEDRAPGGSPT</sequence>
<evidence type="ECO:0000313" key="2">
    <source>
        <dbReference type="EMBL" id="MEL1265738.1"/>
    </source>
</evidence>
<organism evidence="2 3">
    <name type="scientific">Pseudoxanthomonas putridarboris</name>
    <dbReference type="NCBI Taxonomy" id="752605"/>
    <lineage>
        <taxon>Bacteria</taxon>
        <taxon>Pseudomonadati</taxon>
        <taxon>Pseudomonadota</taxon>
        <taxon>Gammaproteobacteria</taxon>
        <taxon>Lysobacterales</taxon>
        <taxon>Lysobacteraceae</taxon>
        <taxon>Pseudoxanthomonas</taxon>
    </lineage>
</organism>
<dbReference type="Proteomes" id="UP001459204">
    <property type="component" value="Unassembled WGS sequence"/>
</dbReference>
<reference evidence="2 3" key="1">
    <citation type="submission" date="2024-04" db="EMBL/GenBank/DDBJ databases">
        <title>Draft genome sequence of Pseudoxanthomonas putridarboris WD12.</title>
        <authorList>
            <person name="Oh J."/>
        </authorList>
    </citation>
    <scope>NUCLEOTIDE SEQUENCE [LARGE SCALE GENOMIC DNA]</scope>
    <source>
        <strain evidence="2 3">WD12</strain>
    </source>
</reference>
<evidence type="ECO:0000313" key="3">
    <source>
        <dbReference type="Proteomes" id="UP001459204"/>
    </source>
</evidence>
<dbReference type="RefSeq" id="WP_341726912.1">
    <property type="nucleotide sequence ID" value="NZ_JBBWWT010000008.1"/>
</dbReference>
<feature type="transmembrane region" description="Helical" evidence="1">
    <location>
        <begin position="12"/>
        <end position="28"/>
    </location>
</feature>
<gene>
    <name evidence="2" type="ORF">AAD027_15390</name>
</gene>
<comment type="caution">
    <text evidence="2">The sequence shown here is derived from an EMBL/GenBank/DDBJ whole genome shotgun (WGS) entry which is preliminary data.</text>
</comment>